<sequence length="237" mass="27104">MKATEFYKEMAKVAEFCEGTNVQPWQCVKYNGSLLKHKEAPSLANPEGVAEYTFALGIVEDKPVFVGDELYCFLINQKFTVTGITKCRTAFAYKTIYYGRGFSSRNYCSWNSPKPKIMLEGEELKAGDVVYDKITNTKKTLKEISGNIILWDDDTYSFADSYGTLYTREVPLWVKIDRITAELKRNFKANPRYIKINGVKYEVPRTAKFSIEYTDSTFAENAMIIVDLLNVGLNQKE</sequence>
<gene>
    <name evidence="1" type="ORF">UFOVP138_27</name>
</gene>
<reference evidence="1" key="1">
    <citation type="submission" date="2020-04" db="EMBL/GenBank/DDBJ databases">
        <authorList>
            <person name="Chiriac C."/>
            <person name="Salcher M."/>
            <person name="Ghai R."/>
            <person name="Kavagutti S V."/>
        </authorList>
    </citation>
    <scope>NUCLEOTIDE SEQUENCE</scope>
</reference>
<protein>
    <submittedName>
        <fullName evidence="1">Uncharacterized protein</fullName>
    </submittedName>
</protein>
<organism evidence="1">
    <name type="scientific">uncultured Caudovirales phage</name>
    <dbReference type="NCBI Taxonomy" id="2100421"/>
    <lineage>
        <taxon>Viruses</taxon>
        <taxon>Duplodnaviria</taxon>
        <taxon>Heunggongvirae</taxon>
        <taxon>Uroviricota</taxon>
        <taxon>Caudoviricetes</taxon>
        <taxon>Peduoviridae</taxon>
        <taxon>Maltschvirus</taxon>
        <taxon>Maltschvirus maltsch</taxon>
    </lineage>
</organism>
<proteinExistence type="predicted"/>
<dbReference type="EMBL" id="LR796256">
    <property type="protein sequence ID" value="CAB4132050.1"/>
    <property type="molecule type" value="Genomic_DNA"/>
</dbReference>
<evidence type="ECO:0000313" key="1">
    <source>
        <dbReference type="EMBL" id="CAB4132050.1"/>
    </source>
</evidence>
<accession>A0A6J5LGI4</accession>
<name>A0A6J5LGI4_9CAUD</name>